<evidence type="ECO:0000313" key="5">
    <source>
        <dbReference type="EMBL" id="OGD99446.1"/>
    </source>
</evidence>
<dbReference type="PROSITE" id="PS51677">
    <property type="entry name" value="NODB"/>
    <property type="match status" value="1"/>
</dbReference>
<dbReference type="InterPro" id="IPR011330">
    <property type="entry name" value="Glyco_hydro/deAcase_b/a-brl"/>
</dbReference>
<dbReference type="Pfam" id="PF01522">
    <property type="entry name" value="Polysacc_deac_1"/>
    <property type="match status" value="1"/>
</dbReference>
<dbReference type="Proteomes" id="UP000177039">
    <property type="component" value="Unassembled WGS sequence"/>
</dbReference>
<accession>A0A1F5H5K4</accession>
<dbReference type="GO" id="GO:0016020">
    <property type="term" value="C:membrane"/>
    <property type="evidence" value="ECO:0007669"/>
    <property type="project" value="TreeGrafter"/>
</dbReference>
<dbReference type="PANTHER" id="PTHR10587">
    <property type="entry name" value="GLYCOSYL TRANSFERASE-RELATED"/>
    <property type="match status" value="1"/>
</dbReference>
<dbReference type="AlphaFoldDB" id="A0A1F5H5K4"/>
<dbReference type="PROSITE" id="PS51318">
    <property type="entry name" value="TAT"/>
    <property type="match status" value="1"/>
</dbReference>
<dbReference type="Gene3D" id="3.20.20.370">
    <property type="entry name" value="Glycoside hydrolase/deacetylase"/>
    <property type="match status" value="1"/>
</dbReference>
<dbReference type="InterPro" id="IPR006311">
    <property type="entry name" value="TAT_signal"/>
</dbReference>
<organism evidence="5 6">
    <name type="scientific">Candidatus Curtissbacteria bacterium RIFCSPLOWO2_01_FULL_42_50</name>
    <dbReference type="NCBI Taxonomy" id="1797730"/>
    <lineage>
        <taxon>Bacteria</taxon>
        <taxon>Candidatus Curtissiibacteriota</taxon>
    </lineage>
</organism>
<evidence type="ECO:0000259" key="4">
    <source>
        <dbReference type="PROSITE" id="PS51677"/>
    </source>
</evidence>
<dbReference type="InterPro" id="IPR050248">
    <property type="entry name" value="Polysacc_deacetylase_ArnD"/>
</dbReference>
<evidence type="ECO:0000256" key="1">
    <source>
        <dbReference type="ARBA" id="ARBA00022723"/>
    </source>
</evidence>
<feature type="compositionally biased region" description="Polar residues" evidence="3">
    <location>
        <begin position="98"/>
        <end position="107"/>
    </location>
</feature>
<evidence type="ECO:0000313" key="6">
    <source>
        <dbReference type="Proteomes" id="UP000177039"/>
    </source>
</evidence>
<dbReference type="GO" id="GO:0016810">
    <property type="term" value="F:hydrolase activity, acting on carbon-nitrogen (but not peptide) bonds"/>
    <property type="evidence" value="ECO:0007669"/>
    <property type="project" value="InterPro"/>
</dbReference>
<keyword evidence="2" id="KW-0378">Hydrolase</keyword>
<dbReference type="EMBL" id="MFBT01000016">
    <property type="protein sequence ID" value="OGD99446.1"/>
    <property type="molecule type" value="Genomic_DNA"/>
</dbReference>
<name>A0A1F5H5K4_9BACT</name>
<evidence type="ECO:0000256" key="3">
    <source>
        <dbReference type="SAM" id="MobiDB-lite"/>
    </source>
</evidence>
<evidence type="ECO:0000256" key="2">
    <source>
        <dbReference type="ARBA" id="ARBA00022801"/>
    </source>
</evidence>
<sequence>MAERFSRRGLFKLSLAVGASSVVATNDTSDGPNLAEAVSRLIAKRQAVEEEVSATLFLEHPFQESVSREAQGFVEEAPVTQGQSPQGALDQGPGPENSDATFPNNNSKIERPKWDEATLRNPVRRIIIDQPLVGLTIDDGYLVPDETLDLLIEKKTSATFFMLGSNLQRNPYFVLKALDARYEFGNHTFSHRLLTTLGNSDVEREIKRTEEVLGQIAPGVTTQPFFRPPGGVYDSRVIETVAKLGFRSILWNVSGDAGSMTAEQLNGHYLSLVDAAKPSPWGSIILTHFQPKTLRLLSTVIDGLRKRGIEPVSLSRLFNASG</sequence>
<dbReference type="InterPro" id="IPR002509">
    <property type="entry name" value="NODB_dom"/>
</dbReference>
<dbReference type="SUPFAM" id="SSF88713">
    <property type="entry name" value="Glycoside hydrolase/deacetylase"/>
    <property type="match status" value="1"/>
</dbReference>
<keyword evidence="1" id="KW-0479">Metal-binding</keyword>
<dbReference type="GO" id="GO:0046872">
    <property type="term" value="F:metal ion binding"/>
    <property type="evidence" value="ECO:0007669"/>
    <property type="project" value="UniProtKB-KW"/>
</dbReference>
<comment type="caution">
    <text evidence="5">The sequence shown here is derived from an EMBL/GenBank/DDBJ whole genome shotgun (WGS) entry which is preliminary data.</text>
</comment>
<dbReference type="CDD" id="cd10917">
    <property type="entry name" value="CE4_NodB_like_6s_7s"/>
    <property type="match status" value="1"/>
</dbReference>
<gene>
    <name evidence="5" type="ORF">A3B54_00950</name>
</gene>
<reference evidence="5 6" key="1">
    <citation type="journal article" date="2016" name="Nat. Commun.">
        <title>Thousands of microbial genomes shed light on interconnected biogeochemical processes in an aquifer system.</title>
        <authorList>
            <person name="Anantharaman K."/>
            <person name="Brown C.T."/>
            <person name="Hug L.A."/>
            <person name="Sharon I."/>
            <person name="Castelle C.J."/>
            <person name="Probst A.J."/>
            <person name="Thomas B.C."/>
            <person name="Singh A."/>
            <person name="Wilkins M.J."/>
            <person name="Karaoz U."/>
            <person name="Brodie E.L."/>
            <person name="Williams K.H."/>
            <person name="Hubbard S.S."/>
            <person name="Banfield J.F."/>
        </authorList>
    </citation>
    <scope>NUCLEOTIDE SEQUENCE [LARGE SCALE GENOMIC DNA]</scope>
</reference>
<dbReference type="GO" id="GO:0005975">
    <property type="term" value="P:carbohydrate metabolic process"/>
    <property type="evidence" value="ECO:0007669"/>
    <property type="project" value="InterPro"/>
</dbReference>
<dbReference type="PANTHER" id="PTHR10587:SF133">
    <property type="entry name" value="CHITIN DEACETYLASE 1-RELATED"/>
    <property type="match status" value="1"/>
</dbReference>
<protein>
    <recommendedName>
        <fullName evidence="4">NodB homology domain-containing protein</fullName>
    </recommendedName>
</protein>
<feature type="domain" description="NodB homology" evidence="4">
    <location>
        <begin position="131"/>
        <end position="312"/>
    </location>
</feature>
<proteinExistence type="predicted"/>
<feature type="region of interest" description="Disordered" evidence="3">
    <location>
        <begin position="76"/>
        <end position="115"/>
    </location>
</feature>